<protein>
    <recommendedName>
        <fullName evidence="1">HTH LytTR-type domain-containing protein</fullName>
    </recommendedName>
</protein>
<name>A0A0R1KJB4_9LACO</name>
<dbReference type="PROSITE" id="PS50930">
    <property type="entry name" value="HTH_LYTTR"/>
    <property type="match status" value="1"/>
</dbReference>
<dbReference type="RefSeq" id="WP_025024187.1">
    <property type="nucleotide sequence ID" value="NZ_AZDZ01000003.1"/>
</dbReference>
<accession>A0A0R1KJB4</accession>
<dbReference type="STRING" id="1423775.FD03_GL002085"/>
<reference evidence="2 3" key="1">
    <citation type="journal article" date="2015" name="Genome Announc.">
        <title>Expanding the biotechnology potential of lactobacilli through comparative genomics of 213 strains and associated genera.</title>
        <authorList>
            <person name="Sun Z."/>
            <person name="Harris H.M."/>
            <person name="McCann A."/>
            <person name="Guo C."/>
            <person name="Argimon S."/>
            <person name="Zhang W."/>
            <person name="Yang X."/>
            <person name="Jeffery I.B."/>
            <person name="Cooney J.C."/>
            <person name="Kagawa T.F."/>
            <person name="Liu W."/>
            <person name="Song Y."/>
            <person name="Salvetti E."/>
            <person name="Wrobel A."/>
            <person name="Rasinkangas P."/>
            <person name="Parkhill J."/>
            <person name="Rea M.C."/>
            <person name="O'Sullivan O."/>
            <person name="Ritari J."/>
            <person name="Douillard F.P."/>
            <person name="Paul Ross R."/>
            <person name="Yang R."/>
            <person name="Briner A.E."/>
            <person name="Felis G.E."/>
            <person name="de Vos W.M."/>
            <person name="Barrangou R."/>
            <person name="Klaenhammer T.R."/>
            <person name="Caufield P.W."/>
            <person name="Cui Y."/>
            <person name="Zhang H."/>
            <person name="O'Toole P.W."/>
        </authorList>
    </citation>
    <scope>NUCLEOTIDE SEQUENCE [LARGE SCALE GENOMIC DNA]</scope>
    <source>
        <strain evidence="2 3">DSM 19682</strain>
    </source>
</reference>
<sequence>MKINFDWDDLYSLSEIGIQLNPKNHELKNKLKTFLSDKAHIEVINPKNNRSLLLNCSQVLSIEAMDNLSKVYTINNEVFYVNGRLKKFEAITNANLFRINNSVILNLSEVVDFNTGKYARLEVHTKGNQSFIVSRHYAKRLKEELISVQRIEE</sequence>
<dbReference type="InterPro" id="IPR007492">
    <property type="entry name" value="LytTR_DNA-bd_dom"/>
</dbReference>
<dbReference type="GO" id="GO:0003677">
    <property type="term" value="F:DNA binding"/>
    <property type="evidence" value="ECO:0007669"/>
    <property type="project" value="InterPro"/>
</dbReference>
<feature type="domain" description="HTH LytTR-type" evidence="1">
    <location>
        <begin position="47"/>
        <end position="147"/>
    </location>
</feature>
<evidence type="ECO:0000313" key="3">
    <source>
        <dbReference type="Proteomes" id="UP000051248"/>
    </source>
</evidence>
<proteinExistence type="predicted"/>
<comment type="caution">
    <text evidence="2">The sequence shown here is derived from an EMBL/GenBank/DDBJ whole genome shotgun (WGS) entry which is preliminary data.</text>
</comment>
<evidence type="ECO:0000259" key="1">
    <source>
        <dbReference type="PROSITE" id="PS50930"/>
    </source>
</evidence>
<dbReference type="eggNOG" id="COG3279">
    <property type="taxonomic scope" value="Bacteria"/>
</dbReference>
<dbReference type="Proteomes" id="UP000051248">
    <property type="component" value="Unassembled WGS sequence"/>
</dbReference>
<dbReference type="OrthoDB" id="2870175at2"/>
<keyword evidence="3" id="KW-1185">Reference proteome</keyword>
<dbReference type="Pfam" id="PF04397">
    <property type="entry name" value="LytTR"/>
    <property type="match status" value="1"/>
</dbReference>
<dbReference type="Gene3D" id="2.40.50.1020">
    <property type="entry name" value="LytTr DNA-binding domain"/>
    <property type="match status" value="1"/>
</dbReference>
<dbReference type="AlphaFoldDB" id="A0A0R1KJB4"/>
<gene>
    <name evidence="2" type="ORF">FD03_GL002085</name>
</gene>
<evidence type="ECO:0000313" key="2">
    <source>
        <dbReference type="EMBL" id="KRK80657.1"/>
    </source>
</evidence>
<dbReference type="SMART" id="SM00850">
    <property type="entry name" value="LytTR"/>
    <property type="match status" value="1"/>
</dbReference>
<dbReference type="EMBL" id="AZDZ01000003">
    <property type="protein sequence ID" value="KRK80657.1"/>
    <property type="molecule type" value="Genomic_DNA"/>
</dbReference>
<organism evidence="2 3">
    <name type="scientific">Companilactobacillus nodensis DSM 19682 = JCM 14932 = NBRC 107160</name>
    <dbReference type="NCBI Taxonomy" id="1423775"/>
    <lineage>
        <taxon>Bacteria</taxon>
        <taxon>Bacillati</taxon>
        <taxon>Bacillota</taxon>
        <taxon>Bacilli</taxon>
        <taxon>Lactobacillales</taxon>
        <taxon>Lactobacillaceae</taxon>
        <taxon>Companilactobacillus</taxon>
    </lineage>
</organism>
<dbReference type="PATRIC" id="fig|1423775.4.peg.2121"/>